<sequence length="165" mass="17624">MAALAFNFEELHEPTPQEIAAASDAARALARVDGTRPVRLQVEDDEAASFTLPTGVFGTLVKMLAEIGNGNAVTVVPVLAELTTTQAADLLNVSRPHLIKLIERGELKHKMVGTHRKLLARDVLAYQAKVHAAQGEALDAMAALDQEMGLYDEAGSADDRARKAA</sequence>
<dbReference type="InterPro" id="IPR010093">
    <property type="entry name" value="SinI_DNA-bd"/>
</dbReference>
<name>A0A2A2SHW7_9SPHN</name>
<keyword evidence="3" id="KW-1185">Reference proteome</keyword>
<dbReference type="Proteomes" id="UP000218151">
    <property type="component" value="Unassembled WGS sequence"/>
</dbReference>
<proteinExistence type="predicted"/>
<evidence type="ECO:0000313" key="2">
    <source>
        <dbReference type="EMBL" id="PAX08867.1"/>
    </source>
</evidence>
<dbReference type="AlphaFoldDB" id="A0A2A2SHW7"/>
<comment type="caution">
    <text evidence="2">The sequence shown here is derived from an EMBL/GenBank/DDBJ whole genome shotgun (WGS) entry which is preliminary data.</text>
</comment>
<feature type="domain" description="Helix-turn-helix" evidence="1">
    <location>
        <begin position="82"/>
        <end position="129"/>
    </location>
</feature>
<keyword evidence="2" id="KW-0238">DNA-binding</keyword>
<reference evidence="3" key="1">
    <citation type="submission" date="2017-09" db="EMBL/GenBank/DDBJ databases">
        <authorList>
            <person name="Feng G."/>
            <person name="Zhu H."/>
        </authorList>
    </citation>
    <scope>NUCLEOTIDE SEQUENCE [LARGE SCALE GENOMIC DNA]</scope>
    <source>
        <strain evidence="3">1PNM-20</strain>
    </source>
</reference>
<protein>
    <submittedName>
        <fullName evidence="2">DNA-binding protein</fullName>
    </submittedName>
</protein>
<gene>
    <name evidence="2" type="ORF">CKY28_05800</name>
</gene>
<evidence type="ECO:0000259" key="1">
    <source>
        <dbReference type="Pfam" id="PF12728"/>
    </source>
</evidence>
<dbReference type="OrthoDB" id="26212at2"/>
<dbReference type="InterPro" id="IPR041657">
    <property type="entry name" value="HTH_17"/>
</dbReference>
<dbReference type="RefSeq" id="WP_095997378.1">
    <property type="nucleotide sequence ID" value="NZ_NSLI01000002.1"/>
</dbReference>
<dbReference type="Pfam" id="PF12728">
    <property type="entry name" value="HTH_17"/>
    <property type="match status" value="1"/>
</dbReference>
<dbReference type="GO" id="GO:0003677">
    <property type="term" value="F:DNA binding"/>
    <property type="evidence" value="ECO:0007669"/>
    <property type="project" value="UniProtKB-KW"/>
</dbReference>
<evidence type="ECO:0000313" key="3">
    <source>
        <dbReference type="Proteomes" id="UP000218151"/>
    </source>
</evidence>
<accession>A0A2A2SHW7</accession>
<dbReference type="EMBL" id="NSLI01000002">
    <property type="protein sequence ID" value="PAX08867.1"/>
    <property type="molecule type" value="Genomic_DNA"/>
</dbReference>
<dbReference type="NCBIfam" id="TIGR01764">
    <property type="entry name" value="excise"/>
    <property type="match status" value="1"/>
</dbReference>
<organism evidence="2 3">
    <name type="scientific">Sphingomonas lenta</name>
    <dbReference type="NCBI Taxonomy" id="1141887"/>
    <lineage>
        <taxon>Bacteria</taxon>
        <taxon>Pseudomonadati</taxon>
        <taxon>Pseudomonadota</taxon>
        <taxon>Alphaproteobacteria</taxon>
        <taxon>Sphingomonadales</taxon>
        <taxon>Sphingomonadaceae</taxon>
        <taxon>Sphingomonas</taxon>
    </lineage>
</organism>